<feature type="transmembrane region" description="Helical" evidence="7">
    <location>
        <begin position="255"/>
        <end position="278"/>
    </location>
</feature>
<proteinExistence type="predicted"/>
<evidence type="ECO:0000256" key="6">
    <source>
        <dbReference type="ARBA" id="ARBA00023136"/>
    </source>
</evidence>
<dbReference type="GO" id="GO:0016020">
    <property type="term" value="C:membrane"/>
    <property type="evidence" value="ECO:0007669"/>
    <property type="project" value="UniProtKB-SubCell"/>
</dbReference>
<dbReference type="InterPro" id="IPR011701">
    <property type="entry name" value="MFS"/>
</dbReference>
<dbReference type="PANTHER" id="PTHR23502">
    <property type="entry name" value="MAJOR FACILITATOR SUPERFAMILY"/>
    <property type="match status" value="1"/>
</dbReference>
<dbReference type="AlphaFoldDB" id="A0A0G2GLH9"/>
<dbReference type="InterPro" id="IPR036259">
    <property type="entry name" value="MFS_trans_sf"/>
</dbReference>
<evidence type="ECO:0000256" key="1">
    <source>
        <dbReference type="ARBA" id="ARBA00004651"/>
    </source>
</evidence>
<dbReference type="Pfam" id="PF07690">
    <property type="entry name" value="MFS_1"/>
    <property type="match status" value="1"/>
</dbReference>
<evidence type="ECO:0000313" key="9">
    <source>
        <dbReference type="Proteomes" id="UP000053317"/>
    </source>
</evidence>
<evidence type="ECO:0000256" key="7">
    <source>
        <dbReference type="SAM" id="Phobius"/>
    </source>
</evidence>
<keyword evidence="2" id="KW-0813">Transport</keyword>
<dbReference type="EMBL" id="LCWF01000137">
    <property type="protein sequence ID" value="KKY17760.1"/>
    <property type="molecule type" value="Genomic_DNA"/>
</dbReference>
<dbReference type="GO" id="GO:0022857">
    <property type="term" value="F:transmembrane transporter activity"/>
    <property type="evidence" value="ECO:0007669"/>
    <property type="project" value="InterPro"/>
</dbReference>
<comment type="subcellular location">
    <subcellularLocation>
        <location evidence="1">Cell membrane</location>
        <topology evidence="1">Multi-pass membrane protein</topology>
    </subcellularLocation>
</comment>
<feature type="transmembrane region" description="Helical" evidence="7">
    <location>
        <begin position="298"/>
        <end position="316"/>
    </location>
</feature>
<dbReference type="OrthoDB" id="5296287at2759"/>
<keyword evidence="9" id="KW-1185">Reference proteome</keyword>
<feature type="transmembrane region" description="Helical" evidence="7">
    <location>
        <begin position="84"/>
        <end position="108"/>
    </location>
</feature>
<protein>
    <submittedName>
        <fullName evidence="8">Putative mfs dha1 multidrug resistance protein</fullName>
    </submittedName>
</protein>
<keyword evidence="4 7" id="KW-0812">Transmembrane</keyword>
<reference evidence="8 9" key="1">
    <citation type="submission" date="2015-05" db="EMBL/GenBank/DDBJ databases">
        <title>Distinctive expansion of gene families associated with plant cell wall degradation and secondary metabolism in the genomes of grapevine trunk pathogens.</title>
        <authorList>
            <person name="Lawrence D.P."/>
            <person name="Travadon R."/>
            <person name="Rolshausen P.E."/>
            <person name="Baumgartner K."/>
        </authorList>
    </citation>
    <scope>NUCLEOTIDE SEQUENCE [LARGE SCALE GENOMIC DNA]</scope>
    <source>
        <strain evidence="8">UCRPC4</strain>
    </source>
</reference>
<dbReference type="Proteomes" id="UP000053317">
    <property type="component" value="Unassembled WGS sequence"/>
</dbReference>
<feature type="transmembrane region" description="Helical" evidence="7">
    <location>
        <begin position="120"/>
        <end position="141"/>
    </location>
</feature>
<evidence type="ECO:0000256" key="5">
    <source>
        <dbReference type="ARBA" id="ARBA00022989"/>
    </source>
</evidence>
<evidence type="ECO:0000256" key="4">
    <source>
        <dbReference type="ARBA" id="ARBA00022692"/>
    </source>
</evidence>
<keyword evidence="6 7" id="KW-0472">Membrane</keyword>
<evidence type="ECO:0000256" key="3">
    <source>
        <dbReference type="ARBA" id="ARBA00022475"/>
    </source>
</evidence>
<dbReference type="Gene3D" id="1.20.1250.20">
    <property type="entry name" value="MFS general substrate transporter like domains"/>
    <property type="match status" value="1"/>
</dbReference>
<name>A0A0G2GLH9_PHACM</name>
<evidence type="ECO:0000313" key="8">
    <source>
        <dbReference type="EMBL" id="KKY17760.1"/>
    </source>
</evidence>
<dbReference type="PANTHER" id="PTHR23502:SF186">
    <property type="entry name" value="MAJOR FACILITATOR SUPERFAMILY (MFS) PROFILE DOMAIN-CONTAINING PROTEIN"/>
    <property type="match status" value="1"/>
</dbReference>
<feature type="transmembrane region" description="Helical" evidence="7">
    <location>
        <begin position="398"/>
        <end position="418"/>
    </location>
</feature>
<organism evidence="8 9">
    <name type="scientific">Phaeomoniella chlamydospora</name>
    <name type="common">Phaeoacremonium chlamydosporum</name>
    <dbReference type="NCBI Taxonomy" id="158046"/>
    <lineage>
        <taxon>Eukaryota</taxon>
        <taxon>Fungi</taxon>
        <taxon>Dikarya</taxon>
        <taxon>Ascomycota</taxon>
        <taxon>Pezizomycotina</taxon>
        <taxon>Eurotiomycetes</taxon>
        <taxon>Chaetothyriomycetidae</taxon>
        <taxon>Phaeomoniellales</taxon>
        <taxon>Phaeomoniellaceae</taxon>
        <taxon>Phaeomoniella</taxon>
    </lineage>
</organism>
<evidence type="ECO:0000256" key="2">
    <source>
        <dbReference type="ARBA" id="ARBA00022448"/>
    </source>
</evidence>
<accession>A0A0G2GLH9</accession>
<feature type="transmembrane region" description="Helical" evidence="7">
    <location>
        <begin position="337"/>
        <end position="357"/>
    </location>
</feature>
<comment type="caution">
    <text evidence="8">The sequence shown here is derived from an EMBL/GenBank/DDBJ whole genome shotgun (WGS) entry which is preliminary data.</text>
</comment>
<keyword evidence="5 7" id="KW-1133">Transmembrane helix</keyword>
<dbReference type="SUPFAM" id="SSF103473">
    <property type="entry name" value="MFS general substrate transporter"/>
    <property type="match status" value="1"/>
</dbReference>
<reference evidence="8 9" key="2">
    <citation type="submission" date="2015-05" db="EMBL/GenBank/DDBJ databases">
        <authorList>
            <person name="Morales-Cruz A."/>
            <person name="Amrine K.C."/>
            <person name="Cantu D."/>
        </authorList>
    </citation>
    <scope>NUCLEOTIDE SEQUENCE [LARGE SCALE GENOMIC DNA]</scope>
    <source>
        <strain evidence="8">UCRPC4</strain>
    </source>
</reference>
<gene>
    <name evidence="8" type="ORF">UCRPC4_g05393</name>
</gene>
<sequence>MSRIATGQNTENGISLVKTTSIGADAAIASEVLSLDQAVSRLSRLRSKAEADLNTNPEGVENEIWWAGDEDPANPMNWAPYRKWAIIANVGVMCFFAPLASSMFAPAIEQVMEEFHNTSATLSSFVVSVYVLGFAFGPPLLGPLSELYGRRFGSSGPLNICGGTVGDLFKREDRGVAMSIVSAGPIIGPAVGPIGVNLIATILFTPETYAPKILEWKTRRLRKETGNLDLHSRLDSGIPASELLTRSLIRPVKMFFIPIVFFVCIVQAIVYGFMYLLLTTFSMVFREQYGFGVGISGLTYLGLGLGNIAALVFFMATSDRYLRKRQKQGKSTLEDRLVFVAPSAPFIAVSLFCLSYIVDVYGIHAASALSAVAVLRCLGGAFLPLAGRPMYNALGIGWGNSLLGFISVGLMPLNFLLWRYGGKIRTKWPSKL</sequence>
<keyword evidence="3" id="KW-1003">Cell membrane</keyword>